<proteinExistence type="predicted"/>
<keyword evidence="3" id="KW-1185">Reference proteome</keyword>
<gene>
    <name evidence="2" type="ORF">SNE35_28595</name>
</gene>
<dbReference type="InterPro" id="IPR000726">
    <property type="entry name" value="Glyco_hydro_19_cat"/>
</dbReference>
<keyword evidence="2" id="KW-0378">Hydrolase</keyword>
<protein>
    <submittedName>
        <fullName evidence="2">Glycoside hydrolase family 19 protein</fullName>
    </submittedName>
</protein>
<organism evidence="2 3">
    <name type="scientific">Roseateles agri</name>
    <dbReference type="NCBI Taxonomy" id="3098619"/>
    <lineage>
        <taxon>Bacteria</taxon>
        <taxon>Pseudomonadati</taxon>
        <taxon>Pseudomonadota</taxon>
        <taxon>Betaproteobacteria</taxon>
        <taxon>Burkholderiales</taxon>
        <taxon>Sphaerotilaceae</taxon>
        <taxon>Roseateles</taxon>
    </lineage>
</organism>
<name>A0ABU5DQ91_9BURK</name>
<dbReference type="Pfam" id="PF00182">
    <property type="entry name" value="Glyco_hydro_19"/>
    <property type="match status" value="1"/>
</dbReference>
<dbReference type="EMBL" id="JAXCLA010000010">
    <property type="protein sequence ID" value="MDY0748493.1"/>
    <property type="molecule type" value="Genomic_DNA"/>
</dbReference>
<accession>A0ABU5DQ91</accession>
<reference evidence="2 3" key="1">
    <citation type="submission" date="2023-11" db="EMBL/GenBank/DDBJ databases">
        <title>Paucibacter sp. nov., isolated from fresh soil in Korea.</title>
        <authorList>
            <person name="Le N.T.T."/>
        </authorList>
    </citation>
    <scope>NUCLEOTIDE SEQUENCE [LARGE SCALE GENOMIC DNA]</scope>
    <source>
        <strain evidence="2 3">R3-3</strain>
    </source>
</reference>
<feature type="domain" description="Glycoside hydrolase family 19 catalytic" evidence="1">
    <location>
        <begin position="110"/>
        <end position="162"/>
    </location>
</feature>
<dbReference type="PANTHER" id="PTHR34408:SF1">
    <property type="entry name" value="GLYCOSYL HYDROLASE FAMILY 19 DOMAIN-CONTAINING PROTEIN HI_1415"/>
    <property type="match status" value="1"/>
</dbReference>
<dbReference type="SUPFAM" id="SSF53955">
    <property type="entry name" value="Lysozyme-like"/>
    <property type="match status" value="1"/>
</dbReference>
<dbReference type="Gene3D" id="1.10.530.10">
    <property type="match status" value="1"/>
</dbReference>
<evidence type="ECO:0000313" key="3">
    <source>
        <dbReference type="Proteomes" id="UP001285263"/>
    </source>
</evidence>
<dbReference type="InterPro" id="IPR023346">
    <property type="entry name" value="Lysozyme-like_dom_sf"/>
</dbReference>
<dbReference type="PANTHER" id="PTHR34408">
    <property type="entry name" value="FAMILY PROTEIN, PUTATIVE-RELATED"/>
    <property type="match status" value="1"/>
</dbReference>
<sequence>MLIVQTLIAAGLGPTLARDFAEPLHVACDRFQISTPIRQAAFVSQAMHESARFTRLEEDLFYTTPERIRQIWPTRVSTMADAATLIRNPQGLANRVYANRNGNADEGSGDGWTYRGRGIFQLTGRANYLAAGDALGAPLKEQPDLVARPVYATLTAAWYWASLGCNAAADAGDVEAITRKINGPAMVGLAERRQLFEQARKAFA</sequence>
<evidence type="ECO:0000259" key="1">
    <source>
        <dbReference type="Pfam" id="PF00182"/>
    </source>
</evidence>
<dbReference type="Proteomes" id="UP001285263">
    <property type="component" value="Unassembled WGS sequence"/>
</dbReference>
<comment type="caution">
    <text evidence="2">The sequence shown here is derived from an EMBL/GenBank/DDBJ whole genome shotgun (WGS) entry which is preliminary data.</text>
</comment>
<evidence type="ECO:0000313" key="2">
    <source>
        <dbReference type="EMBL" id="MDY0748493.1"/>
    </source>
</evidence>
<dbReference type="InterPro" id="IPR052354">
    <property type="entry name" value="Cell_Wall_Dynamics_Protein"/>
</dbReference>
<dbReference type="GO" id="GO:0016787">
    <property type="term" value="F:hydrolase activity"/>
    <property type="evidence" value="ECO:0007669"/>
    <property type="project" value="UniProtKB-KW"/>
</dbReference>
<dbReference type="RefSeq" id="WP_320426457.1">
    <property type="nucleotide sequence ID" value="NZ_JAXCLA010000010.1"/>
</dbReference>